<keyword evidence="2 9" id="KW-0813">Transport</keyword>
<feature type="transmembrane region" description="Helical" evidence="9">
    <location>
        <begin position="510"/>
        <end position="536"/>
    </location>
</feature>
<keyword evidence="14" id="KW-1185">Reference proteome</keyword>
<comment type="caution">
    <text evidence="9">Lacks conserved residue(s) required for the propagation of feature annotation.</text>
</comment>
<dbReference type="GO" id="GO:0005886">
    <property type="term" value="C:plasma membrane"/>
    <property type="evidence" value="ECO:0007669"/>
    <property type="project" value="UniProtKB-SubCell"/>
</dbReference>
<evidence type="ECO:0000313" key="13">
    <source>
        <dbReference type="EMBL" id="AKU89885.1"/>
    </source>
</evidence>
<dbReference type="Gene3D" id="3.30.70.3400">
    <property type="match status" value="1"/>
</dbReference>
<dbReference type="InterPro" id="IPR022813">
    <property type="entry name" value="SecD/SecF_arch_bac"/>
</dbReference>
<dbReference type="InterPro" id="IPR022646">
    <property type="entry name" value="SecD/SecF_CS"/>
</dbReference>
<dbReference type="GO" id="GO:0065002">
    <property type="term" value="P:intracellular protein transmembrane transport"/>
    <property type="evidence" value="ECO:0007669"/>
    <property type="project" value="UniProtKB-UniRule"/>
</dbReference>
<dbReference type="HAMAP" id="MF_01463_B">
    <property type="entry name" value="SecD_B"/>
    <property type="match status" value="1"/>
</dbReference>
<dbReference type="AlphaFoldDB" id="A0A0K1P8N8"/>
<feature type="transmembrane region" description="Helical" evidence="9">
    <location>
        <begin position="443"/>
        <end position="463"/>
    </location>
</feature>
<dbReference type="EMBL" id="CP012332">
    <property type="protein sequence ID" value="AKU89885.1"/>
    <property type="molecule type" value="Genomic_DNA"/>
</dbReference>
<dbReference type="Gene3D" id="3.30.1360.200">
    <property type="match status" value="1"/>
</dbReference>
<dbReference type="Pfam" id="PF07549">
    <property type="entry name" value="Sec_GG"/>
    <property type="match status" value="1"/>
</dbReference>
<evidence type="ECO:0000256" key="3">
    <source>
        <dbReference type="ARBA" id="ARBA00022475"/>
    </source>
</evidence>
<evidence type="ECO:0000256" key="4">
    <source>
        <dbReference type="ARBA" id="ARBA00022692"/>
    </source>
</evidence>
<dbReference type="InterPro" id="IPR005791">
    <property type="entry name" value="SecD"/>
</dbReference>
<keyword evidence="5 9" id="KW-0653">Protein transport</keyword>
<comment type="subunit">
    <text evidence="9">Forms a complex with SecF. Part of the essential Sec protein translocation apparatus which comprises SecA, SecYEG and auxiliary proteins SecDF. Other proteins may also be involved.</text>
</comment>
<name>A0A0K1P8N8_9BACT</name>
<comment type="subcellular location">
    <subcellularLocation>
        <location evidence="1 9">Cell membrane</location>
        <topology evidence="1 9">Multi-pass membrane protein</topology>
    </subcellularLocation>
</comment>
<dbReference type="Pfam" id="PF22599">
    <property type="entry name" value="SecDF_P1_head"/>
    <property type="match status" value="1"/>
</dbReference>
<dbReference type="InterPro" id="IPR048634">
    <property type="entry name" value="SecD_SecF_C"/>
</dbReference>
<keyword evidence="7 9" id="KW-0811">Translocation</keyword>
<evidence type="ECO:0000256" key="1">
    <source>
        <dbReference type="ARBA" id="ARBA00004651"/>
    </source>
</evidence>
<evidence type="ECO:0000259" key="11">
    <source>
        <dbReference type="Pfam" id="PF21760"/>
    </source>
</evidence>
<evidence type="ECO:0000256" key="2">
    <source>
        <dbReference type="ARBA" id="ARBA00022448"/>
    </source>
</evidence>
<evidence type="ECO:0000256" key="5">
    <source>
        <dbReference type="ARBA" id="ARBA00022927"/>
    </source>
</evidence>
<dbReference type="SUPFAM" id="SSF82866">
    <property type="entry name" value="Multidrug efflux transporter AcrB transmembrane domain"/>
    <property type="match status" value="1"/>
</dbReference>
<keyword evidence="4 9" id="KW-0812">Transmembrane</keyword>
<feature type="domain" description="Protein translocase subunit SecDF P1" evidence="11">
    <location>
        <begin position="156"/>
        <end position="214"/>
    </location>
</feature>
<dbReference type="GO" id="GO:0006605">
    <property type="term" value="P:protein targeting"/>
    <property type="evidence" value="ECO:0007669"/>
    <property type="project" value="UniProtKB-UniRule"/>
</dbReference>
<dbReference type="Proteomes" id="UP000055590">
    <property type="component" value="Chromosome"/>
</dbReference>
<evidence type="ECO:0000256" key="8">
    <source>
        <dbReference type="ARBA" id="ARBA00023136"/>
    </source>
</evidence>
<organism evidence="13 14">
    <name type="scientific">Vulgatibacter incomptus</name>
    <dbReference type="NCBI Taxonomy" id="1391653"/>
    <lineage>
        <taxon>Bacteria</taxon>
        <taxon>Pseudomonadati</taxon>
        <taxon>Myxococcota</taxon>
        <taxon>Myxococcia</taxon>
        <taxon>Myxococcales</taxon>
        <taxon>Cystobacterineae</taxon>
        <taxon>Vulgatibacteraceae</taxon>
        <taxon>Vulgatibacter</taxon>
    </lineage>
</organism>
<protein>
    <recommendedName>
        <fullName evidence="9">Protein translocase subunit SecD</fullName>
    </recommendedName>
</protein>
<comment type="function">
    <text evidence="9">Part of the Sec protein translocase complex. Interacts with the SecYEG preprotein conducting channel. SecDF uses the proton motive force (PMF) to complete protein translocation after the ATP-dependent function of SecA.</text>
</comment>
<feature type="transmembrane region" description="Helical" evidence="9">
    <location>
        <begin position="542"/>
        <end position="565"/>
    </location>
</feature>
<evidence type="ECO:0000259" key="12">
    <source>
        <dbReference type="Pfam" id="PF22599"/>
    </source>
</evidence>
<dbReference type="FunFam" id="1.20.1640.10:FF:000004">
    <property type="entry name" value="Protein translocase subunit SecD"/>
    <property type="match status" value="1"/>
</dbReference>
<dbReference type="InterPro" id="IPR055344">
    <property type="entry name" value="SecD_SecF_C_bact"/>
</dbReference>
<evidence type="ECO:0000259" key="10">
    <source>
        <dbReference type="Pfam" id="PF02355"/>
    </source>
</evidence>
<proteinExistence type="inferred from homology"/>
<dbReference type="InterPro" id="IPR048631">
    <property type="entry name" value="SecD_1st"/>
</dbReference>
<feature type="transmembrane region" description="Helical" evidence="9">
    <location>
        <begin position="415"/>
        <end position="436"/>
    </location>
</feature>
<dbReference type="PANTHER" id="PTHR30081">
    <property type="entry name" value="PROTEIN-EXPORT MEMBRANE PROTEIN SEC"/>
    <property type="match status" value="1"/>
</dbReference>
<feature type="transmembrane region" description="Helical" evidence="9">
    <location>
        <begin position="469"/>
        <end position="489"/>
    </location>
</feature>
<evidence type="ECO:0000256" key="9">
    <source>
        <dbReference type="HAMAP-Rule" id="MF_01463"/>
    </source>
</evidence>
<evidence type="ECO:0000256" key="6">
    <source>
        <dbReference type="ARBA" id="ARBA00022989"/>
    </source>
</evidence>
<evidence type="ECO:0000256" key="7">
    <source>
        <dbReference type="ARBA" id="ARBA00023010"/>
    </source>
</evidence>
<dbReference type="NCBIfam" id="TIGR00916">
    <property type="entry name" value="2A0604s01"/>
    <property type="match status" value="1"/>
</dbReference>
<dbReference type="Pfam" id="PF21760">
    <property type="entry name" value="SecD_1st"/>
    <property type="match status" value="1"/>
</dbReference>
<dbReference type="GO" id="GO:0015450">
    <property type="term" value="F:protein-transporting ATPase activity"/>
    <property type="evidence" value="ECO:0007669"/>
    <property type="project" value="InterPro"/>
</dbReference>
<dbReference type="Gene3D" id="3.30.70.3220">
    <property type="match status" value="1"/>
</dbReference>
<dbReference type="STRING" id="1391653.AKJ08_0272"/>
<gene>
    <name evidence="9" type="primary">secD</name>
    <name evidence="13" type="ORF">AKJ08_0272</name>
</gene>
<dbReference type="KEGG" id="vin:AKJ08_0272"/>
<dbReference type="Gene3D" id="1.20.1640.10">
    <property type="entry name" value="Multidrug efflux transporter AcrB transmembrane domain"/>
    <property type="match status" value="1"/>
</dbReference>
<sequence>MRLWIVLAVVLSATYLLIPTFVYFTLPAEVRNDKDAFEAALPGWAPKKRINLGLDLQGGVHLVLGVDLDKAVKDKVVRRADEMRTFATEKKLSVQSIQANRAKEEILVSFASDADADAFRTAAQEFFGDMHRSGGGTASRYAFDAEYLKRFKEGALDQALRTIRNRIDKWGVSEPTIAKRGSDGILVQLPGFKDPEKAKELLGRTAQLEFRIVADSEASSLVDNLGALPDGITKGSDGYQAYLQSTDRQALEHFVDGKAPEGLAIATSKVEARDAAGLAGAVSYRTYVLRSKTEITGDKLTDARVAVDQSGLGGGKPYVSLSFDPEGARAFEQLTGANIGKRLAIVLDGNVDSAPVVQSKIAGGSAQITLGGNRNYNQLIEEANELSLVLRSGALPAPVSIFEERTVGASLGPELIRSGATASVVGLLLVLLFMAVYYKLTGVIADVALVLNGLLILAALGMVGATLTLPGIAGFILTLGMAVDANVLINERIREELRHGKNSKVAIKEGYGRAFATIFDGHVTTLVAAFVLLQYGTGPIRGFAVTLIIGLVASLFTSIVVTRLVKDRLYQGRPGEVISV</sequence>
<accession>A0A0K1P8N8</accession>
<feature type="domain" description="Protein export membrane protein SecD/SecF C-terminal" evidence="10">
    <location>
        <begin position="400"/>
        <end position="562"/>
    </location>
</feature>
<dbReference type="Pfam" id="PF02355">
    <property type="entry name" value="SecD_SecF_C"/>
    <property type="match status" value="1"/>
</dbReference>
<evidence type="ECO:0000313" key="14">
    <source>
        <dbReference type="Proteomes" id="UP000055590"/>
    </source>
</evidence>
<keyword evidence="8 9" id="KW-0472">Membrane</keyword>
<feature type="domain" description="SecDF P1 head subdomain" evidence="12">
    <location>
        <begin position="285"/>
        <end position="397"/>
    </location>
</feature>
<dbReference type="PATRIC" id="fig|1391653.3.peg.283"/>
<reference evidence="13 14" key="1">
    <citation type="submission" date="2015-08" db="EMBL/GenBank/DDBJ databases">
        <authorList>
            <person name="Babu N.S."/>
            <person name="Beckwith C.J."/>
            <person name="Beseler K.G."/>
            <person name="Brison A."/>
            <person name="Carone J.V."/>
            <person name="Caskin T.P."/>
            <person name="Diamond M."/>
            <person name="Durham M.E."/>
            <person name="Foxe J.M."/>
            <person name="Go M."/>
            <person name="Henderson B.A."/>
            <person name="Jones I.B."/>
            <person name="McGettigan J.A."/>
            <person name="Micheletti S.J."/>
            <person name="Nasrallah M.E."/>
            <person name="Ortiz D."/>
            <person name="Piller C.R."/>
            <person name="Privatt S.R."/>
            <person name="Schneider S.L."/>
            <person name="Sharp S."/>
            <person name="Smith T.C."/>
            <person name="Stanton J.D."/>
            <person name="Ullery H.E."/>
            <person name="Wilson R.J."/>
            <person name="Serrano M.G."/>
            <person name="Buck G."/>
            <person name="Lee V."/>
            <person name="Wang Y."/>
            <person name="Carvalho R."/>
            <person name="Voegtly L."/>
            <person name="Shi R."/>
            <person name="Duckworth R."/>
            <person name="Johnson A."/>
            <person name="Loviza R."/>
            <person name="Walstead R."/>
            <person name="Shah Z."/>
            <person name="Kiflezghi M."/>
            <person name="Wade K."/>
            <person name="Ball S.L."/>
            <person name="Bradley K.W."/>
            <person name="Asai D.J."/>
            <person name="Bowman C.A."/>
            <person name="Russell D.A."/>
            <person name="Pope W.H."/>
            <person name="Jacobs-Sera D."/>
            <person name="Hendrix R.W."/>
            <person name="Hatfull G.F."/>
        </authorList>
    </citation>
    <scope>NUCLEOTIDE SEQUENCE [LARGE SCALE GENOMIC DNA]</scope>
    <source>
        <strain evidence="13 14">DSM 27710</strain>
    </source>
</reference>
<dbReference type="GO" id="GO:0043952">
    <property type="term" value="P:protein transport by the Sec complex"/>
    <property type="evidence" value="ECO:0007669"/>
    <property type="project" value="UniProtKB-UniRule"/>
</dbReference>
<dbReference type="InterPro" id="IPR054384">
    <property type="entry name" value="SecDF_P1_head"/>
</dbReference>
<keyword evidence="3 9" id="KW-1003">Cell membrane</keyword>
<dbReference type="NCBIfam" id="TIGR01129">
    <property type="entry name" value="secD"/>
    <property type="match status" value="1"/>
</dbReference>
<keyword evidence="6 9" id="KW-1133">Transmembrane helix</keyword>
<comment type="similarity">
    <text evidence="9">Belongs to the SecD/SecF family. SecD subfamily.</text>
</comment>
<dbReference type="PANTHER" id="PTHR30081:SF1">
    <property type="entry name" value="PROTEIN TRANSLOCASE SUBUNIT SECD"/>
    <property type="match status" value="1"/>
</dbReference>